<dbReference type="PANTHER" id="PTHR42695:SF5">
    <property type="entry name" value="GLUTAMINE AMIDOTRANSFERASE YLR126C-RELATED"/>
    <property type="match status" value="1"/>
</dbReference>
<dbReference type="Proteomes" id="UP000186599">
    <property type="component" value="Unassembled WGS sequence"/>
</dbReference>
<dbReference type="SUPFAM" id="SSF52317">
    <property type="entry name" value="Class I glutamine amidotransferase-like"/>
    <property type="match status" value="1"/>
</dbReference>
<evidence type="ECO:0000313" key="4">
    <source>
        <dbReference type="Proteomes" id="UP000186599"/>
    </source>
</evidence>
<evidence type="ECO:0000313" key="5">
    <source>
        <dbReference type="Proteomes" id="UP000186904"/>
    </source>
</evidence>
<proteinExistence type="predicted"/>
<keyword evidence="2" id="KW-0808">Transferase</keyword>
<dbReference type="EMBL" id="FOGN01000001">
    <property type="protein sequence ID" value="SER73596.1"/>
    <property type="molecule type" value="Genomic_DNA"/>
</dbReference>
<dbReference type="InterPro" id="IPR017926">
    <property type="entry name" value="GATASE"/>
</dbReference>
<dbReference type="RefSeq" id="WP_074778645.1">
    <property type="nucleotide sequence ID" value="NZ_FOGN01000001.1"/>
</dbReference>
<dbReference type="OrthoDB" id="9813383at2"/>
<dbReference type="GO" id="GO:0016740">
    <property type="term" value="F:transferase activity"/>
    <property type="evidence" value="ECO:0007669"/>
    <property type="project" value="UniProtKB-KW"/>
</dbReference>
<reference evidence="4 5" key="1">
    <citation type="submission" date="2016-10" db="EMBL/GenBank/DDBJ databases">
        <authorList>
            <person name="de Groot N.N."/>
        </authorList>
    </citation>
    <scope>NUCLEOTIDE SEQUENCE [LARGE SCALE GENOMIC DNA]</scope>
    <source>
        <strain evidence="3 4">CGMCC 1.9095</strain>
        <strain evidence="2 5">DSM 22558</strain>
    </source>
</reference>
<dbReference type="EMBL" id="FOUA01000001">
    <property type="protein sequence ID" value="SFL56952.1"/>
    <property type="molecule type" value="Genomic_DNA"/>
</dbReference>
<dbReference type="CDD" id="cd01741">
    <property type="entry name" value="GATase1_1"/>
    <property type="match status" value="1"/>
</dbReference>
<name>A0A1H9RLE7_9GAMM</name>
<evidence type="ECO:0000313" key="2">
    <source>
        <dbReference type="EMBL" id="SER73596.1"/>
    </source>
</evidence>
<dbReference type="PROSITE" id="PS51273">
    <property type="entry name" value="GATASE_TYPE_1"/>
    <property type="match status" value="1"/>
</dbReference>
<feature type="domain" description="Glutamine amidotransferase" evidence="1">
    <location>
        <begin position="75"/>
        <end position="187"/>
    </location>
</feature>
<dbReference type="InterPro" id="IPR044992">
    <property type="entry name" value="ChyE-like"/>
</dbReference>
<gene>
    <name evidence="3" type="ORF">SAMN04487855_0177</name>
    <name evidence="2" type="ORF">SAMN05216589_1451</name>
</gene>
<dbReference type="Pfam" id="PF00117">
    <property type="entry name" value="GATase"/>
    <property type="match status" value="1"/>
</dbReference>
<evidence type="ECO:0000259" key="1">
    <source>
        <dbReference type="Pfam" id="PF00117"/>
    </source>
</evidence>
<accession>A0A1H9RLE7</accession>
<dbReference type="Gene3D" id="3.40.50.880">
    <property type="match status" value="1"/>
</dbReference>
<keyword evidence="4" id="KW-1185">Reference proteome</keyword>
<dbReference type="GO" id="GO:0005829">
    <property type="term" value="C:cytosol"/>
    <property type="evidence" value="ECO:0007669"/>
    <property type="project" value="TreeGrafter"/>
</dbReference>
<protein>
    <submittedName>
        <fullName evidence="2">GMP synthase-Glutamine amidotransferase</fullName>
    </submittedName>
</protein>
<dbReference type="STRING" id="653930.SAMN05216589_1451"/>
<dbReference type="AlphaFoldDB" id="A0A1H9RLE7"/>
<dbReference type="InterPro" id="IPR029062">
    <property type="entry name" value="Class_I_gatase-like"/>
</dbReference>
<evidence type="ECO:0000313" key="3">
    <source>
        <dbReference type="EMBL" id="SFL56952.1"/>
    </source>
</evidence>
<dbReference type="Proteomes" id="UP000186904">
    <property type="component" value="Unassembled WGS sequence"/>
</dbReference>
<keyword evidence="2" id="KW-0315">Glutamine amidotransferase</keyword>
<dbReference type="PANTHER" id="PTHR42695">
    <property type="entry name" value="GLUTAMINE AMIDOTRANSFERASE YLR126C-RELATED"/>
    <property type="match status" value="1"/>
</dbReference>
<organism evidence="2 5">
    <name type="scientific">Halopseudomonas bauzanensis</name>
    <dbReference type="NCBI Taxonomy" id="653930"/>
    <lineage>
        <taxon>Bacteria</taxon>
        <taxon>Pseudomonadati</taxon>
        <taxon>Pseudomonadota</taxon>
        <taxon>Gammaproteobacteria</taxon>
        <taxon>Pseudomonadales</taxon>
        <taxon>Pseudomonadaceae</taxon>
        <taxon>Halopseudomonas</taxon>
    </lineage>
</organism>
<sequence length="251" mass="28116">MKIGILQCDDVKQSLQTRYGNYPQMFATLLQELLPDCELPVYRVLDGQLPAGADKCDAWLITGSKFGVNDGLPWIEALCEFVRTLWEQKIPLVGICFGHQLMARALGGTVRQSEKGWGVGMSFNQVLERKPWMEPFQTHLDLLVSHQDQVVILPPQAEVLASSEFCPYYLIQYGDNFLSVQGHPEFCKGYCRDLMQLRERTLPPARLRAGLASLSAEPDSLLMMRWIVRFLHDASSAASQPQCRDAAGVAG</sequence>